<name>A0A1V6QG14_9EURO</name>
<dbReference type="SUPFAM" id="SSF54416">
    <property type="entry name" value="Amine oxidase N-terminal region"/>
    <property type="match status" value="2"/>
</dbReference>
<dbReference type="Pfam" id="PF02727">
    <property type="entry name" value="Cu_amine_oxidN2"/>
    <property type="match status" value="1"/>
</dbReference>
<feature type="active site" description="Proton acceptor" evidence="7">
    <location>
        <position position="421"/>
    </location>
</feature>
<keyword evidence="3 9" id="KW-0479">Metal-binding</keyword>
<evidence type="ECO:0000256" key="6">
    <source>
        <dbReference type="ARBA" id="ARBA00023008"/>
    </source>
</evidence>
<comment type="PTM">
    <text evidence="8 9">Topaquinone (TPQ) is generated by copper-dependent autoxidation of a specific tyrosyl residue.</text>
</comment>
<comment type="caution">
    <text evidence="15">The sequence shown here is derived from an EMBL/GenBank/DDBJ whole genome shotgun (WGS) entry which is preliminary data.</text>
</comment>
<dbReference type="InterPro" id="IPR015798">
    <property type="entry name" value="Cu_amine_oxidase_C"/>
</dbReference>
<evidence type="ECO:0000256" key="8">
    <source>
        <dbReference type="PIRSR" id="PIRSR600269-51"/>
    </source>
</evidence>
<dbReference type="Pfam" id="PF09248">
    <property type="entry name" value="DUF1965"/>
    <property type="match status" value="1"/>
</dbReference>
<dbReference type="Gene3D" id="3.10.450.40">
    <property type="match status" value="2"/>
</dbReference>
<dbReference type="Pfam" id="PF01179">
    <property type="entry name" value="Cu_amine_oxid"/>
    <property type="match status" value="1"/>
</dbReference>
<keyword evidence="4 7" id="KW-0801">TPQ</keyword>
<feature type="active site" description="Schiff-base intermediate with substrate; via topaquinone" evidence="7">
    <location>
        <position position="502"/>
    </location>
</feature>
<dbReference type="InterPro" id="IPR000269">
    <property type="entry name" value="Cu_amine_oxidase"/>
</dbReference>
<reference evidence="16" key="1">
    <citation type="journal article" date="2017" name="Nat. Microbiol.">
        <title>Global analysis of biosynthetic gene clusters reveals vast potential of secondary metabolite production in Penicillium species.</title>
        <authorList>
            <person name="Nielsen J.C."/>
            <person name="Grijseels S."/>
            <person name="Prigent S."/>
            <person name="Ji B."/>
            <person name="Dainat J."/>
            <person name="Nielsen K.F."/>
            <person name="Frisvad J.C."/>
            <person name="Workman M."/>
            <person name="Nielsen J."/>
        </authorList>
    </citation>
    <scope>NUCLEOTIDE SEQUENCE [LARGE SCALE GENOMIC DNA]</scope>
    <source>
        <strain evidence="16">IBT 31811</strain>
    </source>
</reference>
<gene>
    <name evidence="15" type="ORF">PENANT_c004G09142</name>
</gene>
<dbReference type="AlphaFoldDB" id="A0A1V6QG14"/>
<feature type="domain" description="DUF1965" evidence="14">
    <location>
        <begin position="269"/>
        <end position="335"/>
    </location>
</feature>
<evidence type="ECO:0000313" key="15">
    <source>
        <dbReference type="EMBL" id="OQD88160.1"/>
    </source>
</evidence>
<keyword evidence="5 9" id="KW-0560">Oxidoreductase</keyword>
<keyword evidence="6 9" id="KW-0186">Copper</keyword>
<protein>
    <recommendedName>
        <fullName evidence="9">Amine oxidase</fullName>
        <ecNumber evidence="9">1.4.3.-</ecNumber>
    </recommendedName>
</protein>
<evidence type="ECO:0000256" key="11">
    <source>
        <dbReference type="SAM" id="SignalP"/>
    </source>
</evidence>
<dbReference type="FunFam" id="3.10.450.40:FF:000028">
    <property type="entry name" value="Amine oxidase"/>
    <property type="match status" value="1"/>
</dbReference>
<evidence type="ECO:0000259" key="12">
    <source>
        <dbReference type="Pfam" id="PF01179"/>
    </source>
</evidence>
<evidence type="ECO:0000259" key="13">
    <source>
        <dbReference type="Pfam" id="PF02727"/>
    </source>
</evidence>
<evidence type="ECO:0000256" key="4">
    <source>
        <dbReference type="ARBA" id="ARBA00022772"/>
    </source>
</evidence>
<evidence type="ECO:0000259" key="14">
    <source>
        <dbReference type="Pfam" id="PF09248"/>
    </source>
</evidence>
<dbReference type="InterPro" id="IPR015800">
    <property type="entry name" value="Cu_amine_oxidase_N2"/>
</dbReference>
<sequence>MPGSSWYLTVALGLASLVDPAAGRLHTDLRRPSPKQNHDSRRDLYRGLGQKLNDRDLVHERSLSEAGSCLESNFTEIHAPKKNIWTGLTDPEAASVLSWLFKQADLNLTIAKDAGDWDNTIELVELMQPNKTNSLHFIDHGGKAPPRYAHVVIDHRASVDPYYADILVGPLPIVNGKTKWEPLEYPYTRKTQGKIRNVEADSTLMYDTWLLGISTSIADITLDLWNGTALGLDNDTIGLWGIDPLSQENGRILRWDQFWHNPTDEFDSSTLLPLGLYVHSDVTGRDASKWKVLGWLYNNIFYPTTEAFRNAFYSPGFDKLGANIDGTWAHTDQRGKVLPHDRSYPPVSVAPSGSRFGVDVEQKYVEWMDFSFYISFSHDVGMTLHDIRYKGQRILYELGLQEALAHYAGNDPVQSMTSYLDTYYGFGPYAFELAKGYDCPSYATYLNSTFYQEETTHTHIHSICLFEYDADYPMQRHSSNTYVSITKNVYFTVRSVSTVGNYDYMFSYSFYMDGSVGVEVRASGYIQSAYYAHNEEFGYHIHDALSGSMHDHVLNFKADFDILGLNNTIQLTNQFPTTQTFAWSNKTRNTMKIKHSNIESEDESRFNWAANAATQVKVLNLDKTTPYGEHRGYRISPSTGSIHLTVENSTNLRNAAQWANYDVQITQHHDTEPRSAHAKNSQDVENPPINFDEFFNGENLTQQDLVVWLNLGMHHVPHTGDLPNTVFTTAHSGVQFMPLNYLLGDPSRETVNMVRVDYKDGNVSAVHTFGQHDDQCTLDFEPAESDLWDYVGDVVVRKFPYDPNDPYYETDSIS</sequence>
<comment type="similarity">
    <text evidence="2 9">Belongs to the copper/topaquinone oxidase family.</text>
</comment>
<evidence type="ECO:0000256" key="9">
    <source>
        <dbReference type="RuleBase" id="RU000672"/>
    </source>
</evidence>
<feature type="region of interest" description="Disordered" evidence="10">
    <location>
        <begin position="669"/>
        <end position="688"/>
    </location>
</feature>
<dbReference type="GO" id="GO:0005886">
    <property type="term" value="C:plasma membrane"/>
    <property type="evidence" value="ECO:0007669"/>
    <property type="project" value="TreeGrafter"/>
</dbReference>
<dbReference type="GO" id="GO:0009308">
    <property type="term" value="P:amine metabolic process"/>
    <property type="evidence" value="ECO:0007669"/>
    <property type="project" value="UniProtKB-UniRule"/>
</dbReference>
<dbReference type="EC" id="1.4.3.-" evidence="9"/>
<comment type="cofactor">
    <cofactor evidence="1">
        <name>Cu cation</name>
        <dbReference type="ChEBI" id="CHEBI:23378"/>
    </cofactor>
</comment>
<dbReference type="InterPro" id="IPR016182">
    <property type="entry name" value="Cu_amine_oxidase_N-reg"/>
</dbReference>
<evidence type="ECO:0000313" key="16">
    <source>
        <dbReference type="Proteomes" id="UP000191672"/>
    </source>
</evidence>
<evidence type="ECO:0000256" key="5">
    <source>
        <dbReference type="ARBA" id="ARBA00023002"/>
    </source>
</evidence>
<evidence type="ECO:0000256" key="3">
    <source>
        <dbReference type="ARBA" id="ARBA00022723"/>
    </source>
</evidence>
<dbReference type="SUPFAM" id="SSF49998">
    <property type="entry name" value="Amine oxidase catalytic domain"/>
    <property type="match status" value="1"/>
</dbReference>
<dbReference type="OrthoDB" id="3341590at2759"/>
<dbReference type="GO" id="GO:0048038">
    <property type="term" value="F:quinone binding"/>
    <property type="evidence" value="ECO:0007669"/>
    <property type="project" value="InterPro"/>
</dbReference>
<evidence type="ECO:0000256" key="7">
    <source>
        <dbReference type="PIRSR" id="PIRSR600269-50"/>
    </source>
</evidence>
<proteinExistence type="inferred from homology"/>
<evidence type="ECO:0000256" key="1">
    <source>
        <dbReference type="ARBA" id="ARBA00001935"/>
    </source>
</evidence>
<organism evidence="15 16">
    <name type="scientific">Penicillium antarcticum</name>
    <dbReference type="NCBI Taxonomy" id="416450"/>
    <lineage>
        <taxon>Eukaryota</taxon>
        <taxon>Fungi</taxon>
        <taxon>Dikarya</taxon>
        <taxon>Ascomycota</taxon>
        <taxon>Pezizomycotina</taxon>
        <taxon>Eurotiomycetes</taxon>
        <taxon>Eurotiomycetidae</taxon>
        <taxon>Eurotiales</taxon>
        <taxon>Aspergillaceae</taxon>
        <taxon>Penicillium</taxon>
    </lineage>
</organism>
<dbReference type="PANTHER" id="PTHR10638:SF20">
    <property type="entry name" value="AMINE OXIDASE"/>
    <property type="match status" value="1"/>
</dbReference>
<feature type="domain" description="Copper amine oxidase N2-terminal" evidence="13">
    <location>
        <begin position="96"/>
        <end position="172"/>
    </location>
</feature>
<dbReference type="FunFam" id="3.10.450.40:FF:000018">
    <property type="entry name" value="Amine oxidase"/>
    <property type="match status" value="1"/>
</dbReference>
<dbReference type="FunFam" id="2.70.98.20:FF:000002">
    <property type="entry name" value="Amine oxidase"/>
    <property type="match status" value="1"/>
</dbReference>
<dbReference type="STRING" id="416450.A0A1V6QG14"/>
<dbReference type="Proteomes" id="UP000191672">
    <property type="component" value="Unassembled WGS sequence"/>
</dbReference>
<keyword evidence="11" id="KW-0732">Signal</keyword>
<feature type="domain" description="Copper amine oxidase catalytic" evidence="12">
    <location>
        <begin position="348"/>
        <end position="747"/>
    </location>
</feature>
<dbReference type="EMBL" id="MDYN01000004">
    <property type="protein sequence ID" value="OQD88160.1"/>
    <property type="molecule type" value="Genomic_DNA"/>
</dbReference>
<feature type="signal peptide" evidence="11">
    <location>
        <begin position="1"/>
        <end position="23"/>
    </location>
</feature>
<comment type="cofactor">
    <cofactor evidence="9">
        <name>Cu cation</name>
        <dbReference type="ChEBI" id="CHEBI:23378"/>
    </cofactor>
    <text evidence="9">Contains 1 topaquinone per subunit.</text>
</comment>
<dbReference type="PRINTS" id="PR00766">
    <property type="entry name" value="CUDAOXIDASE"/>
</dbReference>
<feature type="modified residue" description="2',4',5'-topaquinone" evidence="8">
    <location>
        <position position="502"/>
    </location>
</feature>
<dbReference type="Gene3D" id="2.70.98.20">
    <property type="entry name" value="Copper amine oxidase, catalytic domain"/>
    <property type="match status" value="1"/>
</dbReference>
<evidence type="ECO:0000256" key="10">
    <source>
        <dbReference type="SAM" id="MobiDB-lite"/>
    </source>
</evidence>
<dbReference type="GO" id="GO:0005507">
    <property type="term" value="F:copper ion binding"/>
    <property type="evidence" value="ECO:0007669"/>
    <property type="project" value="InterPro"/>
</dbReference>
<dbReference type="PANTHER" id="PTHR10638">
    <property type="entry name" value="COPPER AMINE OXIDASE"/>
    <property type="match status" value="1"/>
</dbReference>
<keyword evidence="16" id="KW-1185">Reference proteome</keyword>
<feature type="chain" id="PRO_5012799719" description="Amine oxidase" evidence="11">
    <location>
        <begin position="24"/>
        <end position="814"/>
    </location>
</feature>
<accession>A0A1V6QG14</accession>
<dbReference type="InterPro" id="IPR036460">
    <property type="entry name" value="Cu_amine_oxidase_C_sf"/>
</dbReference>
<dbReference type="InterPro" id="IPR015328">
    <property type="entry name" value="DUF1965"/>
</dbReference>
<dbReference type="GO" id="GO:0008131">
    <property type="term" value="F:primary methylamine oxidase activity"/>
    <property type="evidence" value="ECO:0007669"/>
    <property type="project" value="InterPro"/>
</dbReference>
<evidence type="ECO:0000256" key="2">
    <source>
        <dbReference type="ARBA" id="ARBA00007983"/>
    </source>
</evidence>